<dbReference type="FunFam" id="3.40.50.980:FF:000002">
    <property type="entry name" value="Enterobactin synthetase component F"/>
    <property type="match status" value="1"/>
</dbReference>
<comment type="cofactor">
    <cofactor evidence="1">
        <name>pantetheine 4'-phosphate</name>
        <dbReference type="ChEBI" id="CHEBI:47942"/>
    </cofactor>
</comment>
<dbReference type="InterPro" id="IPR020845">
    <property type="entry name" value="AMP-binding_CS"/>
</dbReference>
<evidence type="ECO:0000313" key="8">
    <source>
        <dbReference type="EMBL" id="PKV15182.1"/>
    </source>
</evidence>
<evidence type="ECO:0000313" key="7">
    <source>
        <dbReference type="EMBL" id="PKV10989.1"/>
    </source>
</evidence>
<dbReference type="InterPro" id="IPR010071">
    <property type="entry name" value="AA_adenyl_dom"/>
</dbReference>
<dbReference type="PANTHER" id="PTHR45527:SF1">
    <property type="entry name" value="FATTY ACID SYNTHASE"/>
    <property type="match status" value="1"/>
</dbReference>
<dbReference type="PROSITE" id="PS00455">
    <property type="entry name" value="AMP_BINDING"/>
    <property type="match status" value="4"/>
</dbReference>
<dbReference type="FunFam" id="3.30.559.10:FF:000012">
    <property type="entry name" value="Non-ribosomal peptide synthetase"/>
    <property type="match status" value="2"/>
</dbReference>
<feature type="region of interest" description="Disordered" evidence="5">
    <location>
        <begin position="2018"/>
        <end position="2042"/>
    </location>
</feature>
<dbReference type="Pfam" id="PF00550">
    <property type="entry name" value="PP-binding"/>
    <property type="match status" value="4"/>
</dbReference>
<dbReference type="CDD" id="cd19544">
    <property type="entry name" value="E-C_NRPS"/>
    <property type="match status" value="1"/>
</dbReference>
<dbReference type="Pfam" id="PF00975">
    <property type="entry name" value="Thioesterase"/>
    <property type="match status" value="1"/>
</dbReference>
<dbReference type="SUPFAM" id="SSF53474">
    <property type="entry name" value="alpha/beta-Hydrolases"/>
    <property type="match status" value="1"/>
</dbReference>
<dbReference type="FunFam" id="2.30.38.10:FF:000001">
    <property type="entry name" value="Non-ribosomal peptide synthetase PvdI"/>
    <property type="match status" value="4"/>
</dbReference>
<dbReference type="InterPro" id="IPR001031">
    <property type="entry name" value="Thioesterase"/>
</dbReference>
<dbReference type="Gene3D" id="3.30.300.30">
    <property type="match status" value="4"/>
</dbReference>
<accession>A0A2N3RES0</accession>
<dbReference type="CDD" id="cd05930">
    <property type="entry name" value="A_NRPS"/>
    <property type="match status" value="2"/>
</dbReference>
<feature type="domain" description="Carrier" evidence="6">
    <location>
        <begin position="981"/>
        <end position="1056"/>
    </location>
</feature>
<dbReference type="OrthoDB" id="6002110at2"/>
<dbReference type="CDD" id="cd19531">
    <property type="entry name" value="LCL_NRPS-like"/>
    <property type="match status" value="3"/>
</dbReference>
<dbReference type="CDD" id="cd12117">
    <property type="entry name" value="A_NRPS_Srf_like"/>
    <property type="match status" value="1"/>
</dbReference>
<dbReference type="InterPro" id="IPR036736">
    <property type="entry name" value="ACP-like_sf"/>
</dbReference>
<dbReference type="PROSITE" id="PS00012">
    <property type="entry name" value="PHOSPHOPANTETHEINE"/>
    <property type="match status" value="4"/>
</dbReference>
<dbReference type="InterPro" id="IPR020806">
    <property type="entry name" value="PKS_PP-bd"/>
</dbReference>
<keyword evidence="10" id="KW-1185">Reference proteome</keyword>
<dbReference type="EMBL" id="PHKW01000012">
    <property type="protein sequence ID" value="PKV15182.1"/>
    <property type="molecule type" value="Genomic_DNA"/>
</dbReference>
<evidence type="ECO:0000256" key="5">
    <source>
        <dbReference type="SAM" id="MobiDB-lite"/>
    </source>
</evidence>
<comment type="caution">
    <text evidence="7">The sequence shown here is derived from an EMBL/GenBank/DDBJ whole genome shotgun (WGS) entry which is preliminary data.</text>
</comment>
<evidence type="ECO:0000259" key="6">
    <source>
        <dbReference type="PROSITE" id="PS50075"/>
    </source>
</evidence>
<evidence type="ECO:0000256" key="3">
    <source>
        <dbReference type="ARBA" id="ARBA00022450"/>
    </source>
</evidence>
<dbReference type="SUPFAM" id="SSF47336">
    <property type="entry name" value="ACP-like"/>
    <property type="match status" value="4"/>
</dbReference>
<dbReference type="InterPro" id="IPR020802">
    <property type="entry name" value="TesA-like"/>
</dbReference>
<dbReference type="InterPro" id="IPR000873">
    <property type="entry name" value="AMP-dep_synth/lig_dom"/>
</dbReference>
<dbReference type="InterPro" id="IPR009081">
    <property type="entry name" value="PP-bd_ACP"/>
</dbReference>
<dbReference type="Gene3D" id="3.30.559.10">
    <property type="entry name" value="Chloramphenicol acetyltransferase-like domain"/>
    <property type="match status" value="4"/>
</dbReference>
<dbReference type="CDD" id="cd17643">
    <property type="entry name" value="A_NRPS_Cytc1-like"/>
    <property type="match status" value="1"/>
</dbReference>
<dbReference type="NCBIfam" id="TIGR01733">
    <property type="entry name" value="AA-adenyl-dom"/>
    <property type="match status" value="4"/>
</dbReference>
<dbReference type="NCBIfam" id="NF003417">
    <property type="entry name" value="PRK04813.1"/>
    <property type="match status" value="4"/>
</dbReference>
<organism evidence="7 9">
    <name type="scientific">Xanthomonas prunicola</name>
    <dbReference type="NCBI Taxonomy" id="2053930"/>
    <lineage>
        <taxon>Bacteria</taxon>
        <taxon>Pseudomonadati</taxon>
        <taxon>Pseudomonadota</taxon>
        <taxon>Gammaproteobacteria</taxon>
        <taxon>Lysobacterales</taxon>
        <taxon>Lysobacteraceae</taxon>
        <taxon>Xanthomonas</taxon>
    </lineage>
</organism>
<evidence type="ECO:0000313" key="9">
    <source>
        <dbReference type="Proteomes" id="UP000233720"/>
    </source>
</evidence>
<keyword evidence="3" id="KW-0596">Phosphopantetheine</keyword>
<proteinExistence type="inferred from homology"/>
<dbReference type="Gene3D" id="3.30.559.30">
    <property type="entry name" value="Nonribosomal peptide synthetase, condensation domain"/>
    <property type="match status" value="4"/>
</dbReference>
<sequence length="4567" mass="494380">MDKSTKTLPASFVQKRMWLLARLDPQASISYHIANGVRLSGELDIHALQAALDRIVERHEVLRTSLVDINGQIRQRILPPSGFPLVHEDMGACAADPAAIARIAQQESRRPFDLELGAPVRGRLLRLTADEHVLLLTFHHIACDGWSIGVLLRELEALYTVFLRQQSDPLPPLSIQYADYAIWQSEQLQGDTLDAQLRFWTRQLTGAPSLLPLPTDRTRPAMQDYHGAFVERSLPAELGQRLHALARRHGCSLFVTLLAGWALLLARISATDDVVIGTPVAGRTHPDLEALIGCFINTLALRLTASGTPCVAQWLAHVRNVVLNAQDHQELPFERVVEALQPNRSLSHTPVFQVLFSLDGFSGEQALHLPGLQLAPLPDASDMCAFDLMLSMQESAAGLRACLKYPVALFERVSIERHLDQFMALLYGMVADDSTRVDRLPLLRAPERQQWLQTLARTQRTFADDACLPSLFERHVAQRPHAIAVVHEELALSYADLDARANQLAHHLIAHGIGPEDRVALYLQRGIDLVVAILAVLKAGAAYLPLDPAYPTQRLGFMLADAQPRLLLAHRALAATLPSQTGIATLVLDDADAWAHRPIDAPQRSDLLAQHPAYVIYTSGSTGTPKGVVVAHAQVVRLLHATHAHVAPSADDVWTLFHSCAFDFSVWELWGALAHGGRLVVVPQHVARDPAAFHALLCQQRVSVLNQTPSAFQALIQAQRQSQVQHHLRLVIFGGEALQPASVSTWFAAHGQRTALLNMYGITETTVHVTAHVLTKQDVTRADLSPIGAPLADLRAYVLGPDGQCLPIGVAGELHVAGAGLARGYLRRPGLTAERFVPDPFAEQPGERMYKTGDLARWQADGSLAYLGRNDEQVKLRGFRIELGDIQAALRGCDGVRQAVVIASEDSTGDKRLIAYVVGDADVALDPDALRTRLGARLPDYMLPAAYVQLPALPLTANGKLDRRALPAPDADALATQTYVAPEGELETLLAAVWSELLGVERVGRHDDFFALGGHSLLAVQLASRVRQRLGVVIGLAEIFAHARLSELANAVSNAALDTQPAIVPSPRSGPLPLSFAQQRLWFIDMHGQIGTAYSLAYALRLRGALDEAALGRALDRIVERHEALRTCFITVDGQPQQVIAPAERGCSLLHHDLSSDSDPLQAAYAHAEEQAQAPFDLAKGPLLRGQLLRLGQHDHVLLLTVHHIVADAWSGAVLVNELTALYGAFAQGLADPLPPLPIQYADFALWQRRWIAGERLQRQLTYWLEHLRGAPALLDLPTDFPRPARPDHCGEVLPFRLDAAQSAALKALARRHGVTLFMVILAAWAALLARLSGQREVVIGTPVANRHQAELESLIGLFVDSLALRIALRQDPSVAELLAQTRATALAAQACQDIPFEHVVEALNPVRSNAHNPVFQVMFAWQNAPQGELALPELSLETLERSGRTAQFDLELSMQEDADCIVGSLGFATALFARSSIQRHIRQLLTLLGRMAADDSLSLSALSVTTPQDLALLQDFNATDTAVADVAGVHTLFERHAVQAATAIAVVDAARSLSYAELDAQANRLARHLVDLGVGPDQRVALCLGRSVELIVAMLAVLKAGGAYVPLDPAYPAQRLAFMLADSAPCVLLTDAQGAAQLGARARMPMLLLDQSQPEWAQLPHTAPAVPALRTQHLAYVIYTSGSTGTPKGVAVDHGGLRNYCVAAATRYGLQGGDRVLQCSSPSFDIAVDEIFATLSSGATLVLLPGQRLPAIGEFCRAIDQQRISVLNLPTAYWHAWMAEQTGSTAALPATLRLVVCGGEALNFAHVERWHQLARERVQLLNAYGPSETVSGVSFGAVVPGQALHIGGPIANVRLHVLDRRQQLLPIGVNGELHIAGAQLARGYLGRPDLTAERFVPDPFAAVAGARMYRSGDRVRWREDGTLLFVGRDDHQVKLRGFRIEPGEIEAALRTAPGVQDAAVLVREDRPGERSLVAYVATPSLVVEAVRAHVAMRLPDYMVPVRYVRLHALPLTANGKLDRQALPAPDDEHRSGPAGAAPQGRNEQTLAQLWCDLLGVDRVNRDDDFFDLGGHSLLAVQLIARVRDSLGVELQIGDIFTHTQLQALALCLERSGGSDAGTDSSPVVAVDRSAPLPLSFAQQRLWFLDRFDPQSQRAYLMPAGVRLSGPLDGLALRRALDRIVHRHEALRTCFGVEDDAPVQLIGPPQSGFSLHCVDLSDLPDPDAAARDHAAQEAGTGFDLQEGPLLRGRLLRLAEQEHVLLVTMHHIVSDGWSMGVFVRELGALYGAFVQDRDDPLPPLRVQYADYSSWQRQRISGQALQRQRDFWRAHLQGAPTLLELPTDRPRPAQQDYAGDTVAFALDRADSAALKQFGHRHGTTVYMTLLAAWAVLLSRLSGQADVVIGTPVANRTHAELEPLIGFFVNTQALRVDLSHNPTVATLLAQVRASALAAQTHQDLPFEQLIETLNPERNPGAHPLFQAMLSWENVPQPELQLPGLHLQGVDLQMQTIKFDLSMGLQEHDGCIVGTLGYACALFDRSTIERHVAQFVHLLQAICAGDAQRVASLPLLPSEERRQLLEMGVVPPTRPLPDASLYALFAQQAALTPDALAIVSGATMLSYAGLLGHAQQVAQQLMAAGVRPGDRVAVVLPRSTRLIVAELAVLHCGAAYVPLDPTHPAERLGELIGHCAARALLSDIHIALPVLQLPRVDLDHRDLDHLPTAAHSLATPVAVPANSPAYVIYTSGSTGTPKGVVVAHAAVVAFAMGGGHAQIQPDDRIAFVANPAFDAATFEVWTALLHGAAIVVVEQAVLLDPPALAAHLARHQVSILHLTAGLVPGYWRALASWLPRLRCLLTGGDRVDARAIADLLAQASPQRLLHCYGPTETTVFGVLHPVAAVEPGSERLPLGRPLPGTCAYVLDQHGQPVPIGTRGELHLAGAQLAQGYLHLPALTAERFIPDPFATASGQRMYRTGDLARWRSDGTLDFLGRNDDQVKIRGFRVEPADVEAAVRDCPGVREAIVLTDTSRAGERRLVAYVVASAVVAPESLRAMLSARLPAYMVPAAYVCLDALPLTANGKLDRQRLPAPGSDDLASDISVPPQGLLEHTLATLWCELLGVARIGRHDNFFALGGHSLLAVTLIERLRRHGWQVDVRSVFTSPTLCGLAATLQTATNVVVPPNPIDVGCSHLTPDLLPLVELTQAEIDLVVASVDGGAANVQDIYPLAPLQEGLLFHHLAETARDPYLQHTLLCVDTRARLDDLLAALQAVIVRHDILRTAIVWERLSTPVQVVWRQAPLVVYEHAWAGSVERLRAHMVQTPMRLQQAPLLCAHVVRDASHDRWLLGLQHHHLVMDHTTLELAMAEIRTCLAGGQHSLPPALPFRDFIAHTQLGVPQSEHQAFFTEMLADLDAPTAPFGLPTPADAAIASEHAHLQLDQTLARNLRAHAGRLGVSVASLFHLAYALIVARSSGRDTVVFGTVLFGRMWAGDGADRVLGMFLNTLPLRMDCDRTGVAEAIHAMQHRLARLLRHEHAPLALAQRCSGVQSPAPLFTSVLNYRHASDGRAADTRSGHAWDGIEALPAQEHTHYALLLSVNDHGNAGDFSLDVQAMPRVGAERAGRMMLQALAALDSALQLAPATPLHALDVLPQQDIAAPRASAAAPLPAPPAACIHHLFEQQVARSPQSTAVRFEERAISYAQLNAQANRLAHHLMALGVGADTRVALCLERGPEMLVAVLAILKASAAYVPLDPRYPAQRLAFMLEDSAPHCVLSHTALRARLPHGRIPMVWLDDSDAWAQQPECNPGPAPGFGPQHLAYVIYTSGSSGRPKGVMVQHDAVVNLWQALHPVVHANAASAPPCVSLNASLSFDASVKMWVQLLSGACLAIVPQAVRLDGEALLAWMRHSRLDVLDCTPAQLQLLLDTGLLEATDGVPKTVLIGGEAIPPAMWQRLSQCTQIAFLNVYGPTECTVDVTVSAIRPDAPLPTLGQPLANVRLTLLDRRCRPVPAGVIGELMVGGIQVARGYLHRQGLSAERFVPDPFAEQPGQRMYRTGDLARWRADGVLEFVGRNDDQIKLRGFRVELADIQAALLRCDGVRASVVIAHDDGHGDVRLVAYWVGTAADRAGDSLRRQLSAQLPDYMVPNVYLQLDALPLNANGKLDRQALPPPEAAIADADGYVPPANAIERALAKLWASVLGQRRIGRHDHFFELGGHSLLVVRLIAAAKRSSLELTVQMVYDCPTLCGQAARLTGAAQTSGPQALAARRGGTRPPLFVLPTGVGDITYAFELAAHLDTDIPVYALPWPDPLPATLEALAAQTAALIQAVQPHGPYHLLGYSSGGLLAYAIAQHFGMHDAPVGFLGLLDCDVPAAATETETLDDAIGQALLRQLEGLQRHRPYQDRDDIQAALKALLDRIGDSAYHEMRTVCESDPMLAKLAGEEQTSVAALLHTCVTSTCFNRLWPTFDAQPLPASNRLHLFQATEPEPATDAYGWQQLLPDAQIERIAVGGGHTTLIEAEHIATLARRIERALDIAACPRTAFAPQHAVADDDDAGERVTANAACAPEMDTP</sequence>
<feature type="domain" description="Carrier" evidence="6">
    <location>
        <begin position="2038"/>
        <end position="2113"/>
    </location>
</feature>
<comment type="similarity">
    <text evidence="2">Belongs to the ATP-dependent AMP-binding enzyme family.</text>
</comment>
<dbReference type="FunFam" id="1.10.1200.10:FF:000005">
    <property type="entry name" value="Nonribosomal peptide synthetase 1"/>
    <property type="match status" value="4"/>
</dbReference>
<protein>
    <submittedName>
        <fullName evidence="7">Non-ribosomal peptide synthetase</fullName>
    </submittedName>
</protein>
<dbReference type="SMART" id="SM00823">
    <property type="entry name" value="PKS_PP"/>
    <property type="match status" value="4"/>
</dbReference>
<gene>
    <name evidence="7" type="ORF">XpruCFBP8353_20170</name>
    <name evidence="8" type="ORF">XpruCFBP8354_21105</name>
</gene>
<dbReference type="InterPro" id="IPR023213">
    <property type="entry name" value="CAT-like_dom_sf"/>
</dbReference>
<dbReference type="Gene3D" id="2.30.38.10">
    <property type="entry name" value="Luciferase, Domain 3"/>
    <property type="match status" value="4"/>
</dbReference>
<dbReference type="InterPro" id="IPR025110">
    <property type="entry name" value="AMP-bd_C"/>
</dbReference>
<dbReference type="InterPro" id="IPR045851">
    <property type="entry name" value="AMP-bd_C_sf"/>
</dbReference>
<dbReference type="FunFam" id="3.30.300.30:FF:000010">
    <property type="entry name" value="Enterobactin synthetase component F"/>
    <property type="match status" value="4"/>
</dbReference>
<dbReference type="GO" id="GO:0031177">
    <property type="term" value="F:phosphopantetheine binding"/>
    <property type="evidence" value="ECO:0007669"/>
    <property type="project" value="InterPro"/>
</dbReference>
<evidence type="ECO:0000256" key="1">
    <source>
        <dbReference type="ARBA" id="ARBA00001957"/>
    </source>
</evidence>
<dbReference type="RefSeq" id="WP_101364829.1">
    <property type="nucleotide sequence ID" value="NZ_PHKV01000011.1"/>
</dbReference>
<dbReference type="InterPro" id="IPR001242">
    <property type="entry name" value="Condensation_dom"/>
</dbReference>
<dbReference type="Gene3D" id="1.10.1200.10">
    <property type="entry name" value="ACP-like"/>
    <property type="match status" value="4"/>
</dbReference>
<dbReference type="Proteomes" id="UP000233720">
    <property type="component" value="Unassembled WGS sequence"/>
</dbReference>
<dbReference type="Pfam" id="PF00668">
    <property type="entry name" value="Condensation"/>
    <property type="match status" value="4"/>
</dbReference>
<dbReference type="SUPFAM" id="SSF52777">
    <property type="entry name" value="CoA-dependent acyltransferases"/>
    <property type="match status" value="8"/>
</dbReference>
<dbReference type="EMBL" id="PHKV01000011">
    <property type="protein sequence ID" value="PKV10989.1"/>
    <property type="molecule type" value="Genomic_DNA"/>
</dbReference>
<keyword evidence="4" id="KW-0597">Phosphoprotein</keyword>
<evidence type="ECO:0000256" key="2">
    <source>
        <dbReference type="ARBA" id="ARBA00006432"/>
    </source>
</evidence>
<reference evidence="9 10" key="1">
    <citation type="submission" date="2017-11" db="EMBL/GenBank/DDBJ databases">
        <title>Xanthomonas prunicola sp. nov., a novel pathogen that affects nectarine (Prunus persica var. nectarine) trees.</title>
        <authorList>
            <person name="Lopez M."/>
            <person name="Lopez-Soriano P."/>
            <person name="Garita-Cambronero J."/>
            <person name="Beltran C."/>
            <person name="Taghouti G."/>
            <person name="Portier P."/>
            <person name="Cubero J."/>
            <person name="Fischer-Le Saux M."/>
            <person name="Marco-Noales E."/>
        </authorList>
    </citation>
    <scope>NUCLEOTIDE SEQUENCE [LARGE SCALE GENOMIC DNA]</scope>
    <source>
        <strain evidence="7 9">CFBP8353</strain>
        <strain evidence="8 10">CFBP8354</strain>
    </source>
</reference>
<dbReference type="GO" id="GO:0043041">
    <property type="term" value="P:amino acid activation for nonribosomal peptide biosynthetic process"/>
    <property type="evidence" value="ECO:0007669"/>
    <property type="project" value="TreeGrafter"/>
</dbReference>
<dbReference type="GO" id="GO:0005829">
    <property type="term" value="C:cytosol"/>
    <property type="evidence" value="ECO:0007669"/>
    <property type="project" value="TreeGrafter"/>
</dbReference>
<dbReference type="InterPro" id="IPR006162">
    <property type="entry name" value="Ppantetheine_attach_site"/>
</dbReference>
<dbReference type="Gene3D" id="3.40.50.980">
    <property type="match status" value="8"/>
</dbReference>
<dbReference type="FunFam" id="3.40.50.980:FF:000001">
    <property type="entry name" value="Non-ribosomal peptide synthetase"/>
    <property type="match status" value="3"/>
</dbReference>
<dbReference type="PROSITE" id="PS50075">
    <property type="entry name" value="CARRIER"/>
    <property type="match status" value="4"/>
</dbReference>
<dbReference type="Pfam" id="PF13193">
    <property type="entry name" value="AMP-binding_C"/>
    <property type="match status" value="3"/>
</dbReference>
<feature type="domain" description="Carrier" evidence="6">
    <location>
        <begin position="3098"/>
        <end position="3172"/>
    </location>
</feature>
<dbReference type="GO" id="GO:0003824">
    <property type="term" value="F:catalytic activity"/>
    <property type="evidence" value="ECO:0007669"/>
    <property type="project" value="InterPro"/>
</dbReference>
<feature type="domain" description="Carrier" evidence="6">
    <location>
        <begin position="4177"/>
        <end position="4251"/>
    </location>
</feature>
<evidence type="ECO:0000313" key="10">
    <source>
        <dbReference type="Proteomes" id="UP000233748"/>
    </source>
</evidence>
<dbReference type="GO" id="GO:0044550">
    <property type="term" value="P:secondary metabolite biosynthetic process"/>
    <property type="evidence" value="ECO:0007669"/>
    <property type="project" value="UniProtKB-ARBA"/>
</dbReference>
<dbReference type="SMART" id="SM00824">
    <property type="entry name" value="PKS_TE"/>
    <property type="match status" value="1"/>
</dbReference>
<dbReference type="Pfam" id="PF00501">
    <property type="entry name" value="AMP-binding"/>
    <property type="match status" value="4"/>
</dbReference>
<dbReference type="Gene3D" id="3.40.50.1820">
    <property type="entry name" value="alpha/beta hydrolase"/>
    <property type="match status" value="1"/>
</dbReference>
<dbReference type="FunFam" id="3.40.50.12780:FF:000012">
    <property type="entry name" value="Non-ribosomal peptide synthetase"/>
    <property type="match status" value="4"/>
</dbReference>
<evidence type="ECO:0000256" key="4">
    <source>
        <dbReference type="ARBA" id="ARBA00022553"/>
    </source>
</evidence>
<name>A0A2N3RES0_9XANT</name>
<dbReference type="SUPFAM" id="SSF56801">
    <property type="entry name" value="Acetyl-CoA synthetase-like"/>
    <property type="match status" value="4"/>
</dbReference>
<dbReference type="InterPro" id="IPR029058">
    <property type="entry name" value="AB_hydrolase_fold"/>
</dbReference>
<dbReference type="PANTHER" id="PTHR45527">
    <property type="entry name" value="NONRIBOSOMAL PEPTIDE SYNTHETASE"/>
    <property type="match status" value="1"/>
</dbReference>
<dbReference type="Proteomes" id="UP000233748">
    <property type="component" value="Unassembled WGS sequence"/>
</dbReference>